<evidence type="ECO:0000313" key="3">
    <source>
        <dbReference type="EMBL" id="KAK8222630.1"/>
    </source>
</evidence>
<organism evidence="3 4">
    <name type="scientific">Phyllosticta capitalensis</name>
    <dbReference type="NCBI Taxonomy" id="121624"/>
    <lineage>
        <taxon>Eukaryota</taxon>
        <taxon>Fungi</taxon>
        <taxon>Dikarya</taxon>
        <taxon>Ascomycota</taxon>
        <taxon>Pezizomycotina</taxon>
        <taxon>Dothideomycetes</taxon>
        <taxon>Dothideomycetes incertae sedis</taxon>
        <taxon>Botryosphaeriales</taxon>
        <taxon>Phyllostictaceae</taxon>
        <taxon>Phyllosticta</taxon>
    </lineage>
</organism>
<reference evidence="3 4" key="1">
    <citation type="submission" date="2024-04" db="EMBL/GenBank/DDBJ databases">
        <title>Phyllosticta paracitricarpa is synonymous to the EU quarantine fungus P. citricarpa based on phylogenomic analyses.</title>
        <authorList>
            <consortium name="Lawrence Berkeley National Laboratory"/>
            <person name="Van Ingen-Buijs V.A."/>
            <person name="Van Westerhoven A.C."/>
            <person name="Haridas S."/>
            <person name="Skiadas P."/>
            <person name="Martin F."/>
            <person name="Groenewald J.Z."/>
            <person name="Crous P.W."/>
            <person name="Seidl M.F."/>
        </authorList>
    </citation>
    <scope>NUCLEOTIDE SEQUENCE [LARGE SCALE GENOMIC DNA]</scope>
    <source>
        <strain evidence="3 4">CBS 123374</strain>
    </source>
</reference>
<feature type="non-terminal residue" evidence="3">
    <location>
        <position position="257"/>
    </location>
</feature>
<feature type="transmembrane region" description="Helical" evidence="2">
    <location>
        <begin position="137"/>
        <end position="155"/>
    </location>
</feature>
<keyword evidence="2" id="KW-0472">Membrane</keyword>
<feature type="transmembrane region" description="Helical" evidence="2">
    <location>
        <begin position="66"/>
        <end position="91"/>
    </location>
</feature>
<accession>A0ABR1Y9E4</accession>
<name>A0ABR1Y9E4_9PEZI</name>
<evidence type="ECO:0000256" key="1">
    <source>
        <dbReference type="SAM" id="MobiDB-lite"/>
    </source>
</evidence>
<dbReference type="Proteomes" id="UP001492380">
    <property type="component" value="Unassembled WGS sequence"/>
</dbReference>
<sequence>RDSSLHLFLPVRLPPPQPQLPQLPVCLPPLRLLFGAARRPLPLPLLPPIPPHHLPEVAPPALPLPLLLLLFLPFLRLLLFLSLLVASHPLLQRVAHRGVRRAKPLHCPAAQGVARHPVVGVGGGAGGGRRGGRGGRLLLLLLLLLLLAVLVLLEAGERGGHRGRRWRQRRQRLGPRILPTRASSRRGRPRHHGNALEPRKDSSVLLARLASVLRSLALGLEALGGALGGAFGGRDDGAGGRAAVVLVFGLVRVTRGH</sequence>
<keyword evidence="2" id="KW-1133">Transmembrane helix</keyword>
<feature type="non-terminal residue" evidence="3">
    <location>
        <position position="1"/>
    </location>
</feature>
<evidence type="ECO:0000256" key="2">
    <source>
        <dbReference type="SAM" id="Phobius"/>
    </source>
</evidence>
<keyword evidence="4" id="KW-1185">Reference proteome</keyword>
<feature type="compositionally biased region" description="Basic residues" evidence="1">
    <location>
        <begin position="183"/>
        <end position="193"/>
    </location>
</feature>
<comment type="caution">
    <text evidence="3">The sequence shown here is derived from an EMBL/GenBank/DDBJ whole genome shotgun (WGS) entry which is preliminary data.</text>
</comment>
<proteinExistence type="predicted"/>
<keyword evidence="2" id="KW-0812">Transmembrane</keyword>
<evidence type="ECO:0000313" key="4">
    <source>
        <dbReference type="Proteomes" id="UP001492380"/>
    </source>
</evidence>
<dbReference type="EMBL" id="JBBWRZ010000015">
    <property type="protein sequence ID" value="KAK8222630.1"/>
    <property type="molecule type" value="Genomic_DNA"/>
</dbReference>
<protein>
    <submittedName>
        <fullName evidence="3">Uncharacterized protein</fullName>
    </submittedName>
</protein>
<gene>
    <name evidence="3" type="ORF">HDK90DRAFT_545033</name>
</gene>
<feature type="region of interest" description="Disordered" evidence="1">
    <location>
        <begin position="177"/>
        <end position="197"/>
    </location>
</feature>